<evidence type="ECO:0000256" key="1">
    <source>
        <dbReference type="SAM" id="MobiDB-lite"/>
    </source>
</evidence>
<organism evidence="2 3">
    <name type="scientific">Cucumis melo var. makuwa</name>
    <name type="common">Oriental melon</name>
    <dbReference type="NCBI Taxonomy" id="1194695"/>
    <lineage>
        <taxon>Eukaryota</taxon>
        <taxon>Viridiplantae</taxon>
        <taxon>Streptophyta</taxon>
        <taxon>Embryophyta</taxon>
        <taxon>Tracheophyta</taxon>
        <taxon>Spermatophyta</taxon>
        <taxon>Magnoliopsida</taxon>
        <taxon>eudicotyledons</taxon>
        <taxon>Gunneridae</taxon>
        <taxon>Pentapetalae</taxon>
        <taxon>rosids</taxon>
        <taxon>fabids</taxon>
        <taxon>Cucurbitales</taxon>
        <taxon>Cucurbitaceae</taxon>
        <taxon>Benincaseae</taxon>
        <taxon>Cucumis</taxon>
    </lineage>
</organism>
<gene>
    <name evidence="2" type="ORF">E5676_scaffold165G00220</name>
</gene>
<accession>A0A5D3DYY1</accession>
<dbReference type="Proteomes" id="UP000321947">
    <property type="component" value="Unassembled WGS sequence"/>
</dbReference>
<comment type="caution">
    <text evidence="2">The sequence shown here is derived from an EMBL/GenBank/DDBJ whole genome shotgun (WGS) entry which is preliminary data.</text>
</comment>
<name>A0A5D3DYY1_CUCMM</name>
<proteinExistence type="predicted"/>
<feature type="region of interest" description="Disordered" evidence="1">
    <location>
        <begin position="117"/>
        <end position="151"/>
    </location>
</feature>
<dbReference type="EMBL" id="SSTD01002069">
    <property type="protein sequence ID" value="TYK28658.1"/>
    <property type="molecule type" value="Genomic_DNA"/>
</dbReference>
<evidence type="ECO:0000313" key="3">
    <source>
        <dbReference type="Proteomes" id="UP000321947"/>
    </source>
</evidence>
<protein>
    <recommendedName>
        <fullName evidence="4">CACTA en-spm transposon protein</fullName>
    </recommendedName>
</protein>
<dbReference type="AlphaFoldDB" id="A0A5D3DYY1"/>
<evidence type="ECO:0000313" key="2">
    <source>
        <dbReference type="EMBL" id="TYK28658.1"/>
    </source>
</evidence>
<evidence type="ECO:0008006" key="4">
    <source>
        <dbReference type="Google" id="ProtNLM"/>
    </source>
</evidence>
<sequence>MKTLTGSRLKKQGAERPDGATSLSLLPLKGQGKLPVAREAWHYLMKENTWGEGRATRWWNTSGQSVNSKKRLRHRITAEDAYNQMLELQPQPTPEGSQPLYGDEICETIVLSRRPSYSKGLGCGPNPKSRKMTSVSSSSTMFSQAREYELQ</sequence>
<feature type="region of interest" description="Disordered" evidence="1">
    <location>
        <begin position="1"/>
        <end position="26"/>
    </location>
</feature>
<reference evidence="2 3" key="1">
    <citation type="submission" date="2019-08" db="EMBL/GenBank/DDBJ databases">
        <title>Draft genome sequences of two oriental melons (Cucumis melo L. var makuwa).</title>
        <authorList>
            <person name="Kwon S.-Y."/>
        </authorList>
    </citation>
    <scope>NUCLEOTIDE SEQUENCE [LARGE SCALE GENOMIC DNA]</scope>
    <source>
        <strain evidence="3">cv. Chang Bougi</strain>
        <tissue evidence="2">Leaf</tissue>
    </source>
</reference>
<feature type="compositionally biased region" description="Low complexity" evidence="1">
    <location>
        <begin position="132"/>
        <end position="143"/>
    </location>
</feature>